<dbReference type="Proteomes" id="UP000831485">
    <property type="component" value="Chromosome"/>
</dbReference>
<keyword evidence="7" id="KW-0998">Cell outer membrane</keyword>
<dbReference type="SUPFAM" id="SSF56954">
    <property type="entry name" value="Outer membrane efflux proteins (OEP)"/>
    <property type="match status" value="1"/>
</dbReference>
<evidence type="ECO:0000313" key="11">
    <source>
        <dbReference type="Proteomes" id="UP000568888"/>
    </source>
</evidence>
<dbReference type="PANTHER" id="PTHR30026:SF21">
    <property type="entry name" value="SLR1270 PROTEIN"/>
    <property type="match status" value="1"/>
</dbReference>
<dbReference type="AlphaFoldDB" id="A0A6V8MWG0"/>
<feature type="chain" id="PRO_5028188012" evidence="8">
    <location>
        <begin position="22"/>
        <end position="421"/>
    </location>
</feature>
<comment type="similarity">
    <text evidence="2">Belongs to the outer membrane factor (OMF) (TC 1.B.17) family.</text>
</comment>
<evidence type="ECO:0000256" key="7">
    <source>
        <dbReference type="ARBA" id="ARBA00023237"/>
    </source>
</evidence>
<evidence type="ECO:0000256" key="8">
    <source>
        <dbReference type="SAM" id="SignalP"/>
    </source>
</evidence>
<protein>
    <submittedName>
        <fullName evidence="9">Protein CyaE</fullName>
    </submittedName>
    <submittedName>
        <fullName evidence="10">TolC family protein</fullName>
    </submittedName>
</protein>
<evidence type="ECO:0000256" key="4">
    <source>
        <dbReference type="ARBA" id="ARBA00022452"/>
    </source>
</evidence>
<sequence length="421" mass="46887">MHLVIVLLALLLGALTGTACAEPLTLREALERAAATSQGLRSALREVEIAREQVNVARSTRLPRIDLQGGYVAQAKAQAFKFGNQSQETQDPRYPFFNFSVYQTLYDFGRTRDQEGMARLRGEAAQYSYSGNQQDLFLQVVQAYYGILTAQKLVQAAADEVVQMESHRKTAQAMFDEGVVTRNDLLQAEVRVASSRQNVLSAENEVANGWLLLNYLTGAAPDFRAELKDESQRPQLSADNGAPDLSRRGELSALKALVGADEYAVKEAKTSHYPEFFAKFGVDYLSNSKVREQAITALTVGFKVNLFDGPASAARVRQAVQARSRDEERLRDLEERTRLEYSMAVNDLKVADARIRVAEKAITQGVENLRITKDRYQEHVGTATEVVDAQTLLTKTRTDYYRSMFDLQVAAARVKRATGEL</sequence>
<dbReference type="EMBL" id="CP096574">
    <property type="protein sequence ID" value="UPU34415.1"/>
    <property type="molecule type" value="Genomic_DNA"/>
</dbReference>
<reference evidence="10" key="3">
    <citation type="submission" date="2022-04" db="EMBL/GenBank/DDBJ databases">
        <authorList>
            <person name="Liu G."/>
        </authorList>
    </citation>
    <scope>NUCLEOTIDE SEQUENCE</scope>
    <source>
        <strain evidence="10">RG22</strain>
    </source>
</reference>
<keyword evidence="12" id="KW-1185">Reference proteome</keyword>
<dbReference type="Proteomes" id="UP000568888">
    <property type="component" value="Unassembled WGS sequence"/>
</dbReference>
<evidence type="ECO:0000256" key="1">
    <source>
        <dbReference type="ARBA" id="ARBA00004442"/>
    </source>
</evidence>
<accession>A0A6V8MWG0</accession>
<dbReference type="PANTHER" id="PTHR30026">
    <property type="entry name" value="OUTER MEMBRANE PROTEIN TOLC"/>
    <property type="match status" value="1"/>
</dbReference>
<evidence type="ECO:0000313" key="9">
    <source>
        <dbReference type="EMBL" id="GFO64401.1"/>
    </source>
</evidence>
<keyword evidence="3" id="KW-0813">Transport</keyword>
<dbReference type="Gene3D" id="1.20.1600.10">
    <property type="entry name" value="Outer membrane efflux proteins (OEP)"/>
    <property type="match status" value="1"/>
</dbReference>
<evidence type="ECO:0000256" key="5">
    <source>
        <dbReference type="ARBA" id="ARBA00022692"/>
    </source>
</evidence>
<proteinExistence type="inferred from homology"/>
<dbReference type="Pfam" id="PF02321">
    <property type="entry name" value="OEP"/>
    <property type="match status" value="2"/>
</dbReference>
<dbReference type="GO" id="GO:0009279">
    <property type="term" value="C:cell outer membrane"/>
    <property type="evidence" value="ECO:0007669"/>
    <property type="project" value="UniProtKB-SubCell"/>
</dbReference>
<evidence type="ECO:0000313" key="12">
    <source>
        <dbReference type="Proteomes" id="UP000831485"/>
    </source>
</evidence>
<dbReference type="GO" id="GO:0015562">
    <property type="term" value="F:efflux transmembrane transporter activity"/>
    <property type="evidence" value="ECO:0007669"/>
    <property type="project" value="InterPro"/>
</dbReference>
<keyword evidence="5" id="KW-0812">Transmembrane</keyword>
<name>A0A6V8MWG0_9BACT</name>
<comment type="subcellular location">
    <subcellularLocation>
        <location evidence="1">Cell outer membrane</location>
    </subcellularLocation>
</comment>
<keyword evidence="6" id="KW-0472">Membrane</keyword>
<dbReference type="GO" id="GO:1990281">
    <property type="term" value="C:efflux pump complex"/>
    <property type="evidence" value="ECO:0007669"/>
    <property type="project" value="TreeGrafter"/>
</dbReference>
<keyword evidence="4" id="KW-1134">Transmembrane beta strand</keyword>
<gene>
    <name evidence="9" type="ORF">GMPD_23200</name>
    <name evidence="10" type="ORF">M1B72_13240</name>
</gene>
<feature type="signal peptide" evidence="8">
    <location>
        <begin position="1"/>
        <end position="21"/>
    </location>
</feature>
<reference evidence="11" key="1">
    <citation type="submission" date="2020-06" db="EMBL/GenBank/DDBJ databases">
        <title>Draft genomic sequecing of Geomonas sp. Red736.</title>
        <authorList>
            <person name="Itoh H."/>
            <person name="Xu Z.X."/>
            <person name="Ushijima N."/>
            <person name="Masuda Y."/>
            <person name="Shiratori Y."/>
            <person name="Senoo K."/>
        </authorList>
    </citation>
    <scope>NUCLEOTIDE SEQUENCE [LARGE SCALE GENOMIC DNA]</scope>
    <source>
        <strain evidence="11">Red736</strain>
    </source>
</reference>
<dbReference type="RefSeq" id="WP_183347420.1">
    <property type="nucleotide sequence ID" value="NZ_BLXY01000003.1"/>
</dbReference>
<dbReference type="InterPro" id="IPR051906">
    <property type="entry name" value="TolC-like"/>
</dbReference>
<evidence type="ECO:0000256" key="3">
    <source>
        <dbReference type="ARBA" id="ARBA00022448"/>
    </source>
</evidence>
<organism evidence="9 11">
    <name type="scientific">Geomonas paludis</name>
    <dbReference type="NCBI Taxonomy" id="2740185"/>
    <lineage>
        <taxon>Bacteria</taxon>
        <taxon>Pseudomonadati</taxon>
        <taxon>Thermodesulfobacteriota</taxon>
        <taxon>Desulfuromonadia</taxon>
        <taxon>Geobacterales</taxon>
        <taxon>Geobacteraceae</taxon>
        <taxon>Geomonas</taxon>
    </lineage>
</organism>
<evidence type="ECO:0000256" key="2">
    <source>
        <dbReference type="ARBA" id="ARBA00007613"/>
    </source>
</evidence>
<reference evidence="9" key="2">
    <citation type="journal article" date="2021" name="Int. J. Syst. Evol. Microbiol.">
        <title>Geomonas silvestris sp. nov., Geomonas paludis sp. nov. and Geomonas limicola sp. nov., isolated from terrestrial environments, and emended description of the genus Geomonas.</title>
        <authorList>
            <person name="Itoh H."/>
            <person name="Xu Z."/>
            <person name="Masuda Y."/>
            <person name="Ushijima N."/>
            <person name="Hayakawa C."/>
            <person name="Shiratori Y."/>
            <person name="Senoo K."/>
        </authorList>
    </citation>
    <scope>NUCLEOTIDE SEQUENCE</scope>
    <source>
        <strain evidence="9">Red736</strain>
    </source>
</reference>
<keyword evidence="8" id="KW-0732">Signal</keyword>
<dbReference type="EMBL" id="BLXY01000003">
    <property type="protein sequence ID" value="GFO64401.1"/>
    <property type="molecule type" value="Genomic_DNA"/>
</dbReference>
<evidence type="ECO:0000313" key="10">
    <source>
        <dbReference type="EMBL" id="UPU34415.1"/>
    </source>
</evidence>
<dbReference type="GO" id="GO:0015288">
    <property type="term" value="F:porin activity"/>
    <property type="evidence" value="ECO:0007669"/>
    <property type="project" value="TreeGrafter"/>
</dbReference>
<dbReference type="InterPro" id="IPR003423">
    <property type="entry name" value="OMP_efflux"/>
</dbReference>
<evidence type="ECO:0000256" key="6">
    <source>
        <dbReference type="ARBA" id="ARBA00023136"/>
    </source>
</evidence>